<name>A0A9K3HUC4_HELAN</name>
<accession>A0A9K3HUC4</accession>
<proteinExistence type="predicted"/>
<dbReference type="Gramene" id="mRNA:HanXRQr2_Chr10g0420071">
    <property type="protein sequence ID" value="CDS:HanXRQr2_Chr10g0420071.1"/>
    <property type="gene ID" value="HanXRQr2_Chr10g0420071"/>
</dbReference>
<dbReference type="AlphaFoldDB" id="A0A9K3HUC4"/>
<dbReference type="EMBL" id="MNCJ02000325">
    <property type="protein sequence ID" value="KAF5784706.1"/>
    <property type="molecule type" value="Genomic_DNA"/>
</dbReference>
<reference evidence="1" key="2">
    <citation type="submission" date="2020-06" db="EMBL/GenBank/DDBJ databases">
        <title>Helianthus annuus Genome sequencing and assembly Release 2.</title>
        <authorList>
            <person name="Gouzy J."/>
            <person name="Langlade N."/>
            <person name="Munos S."/>
        </authorList>
    </citation>
    <scope>NUCLEOTIDE SEQUENCE</scope>
    <source>
        <tissue evidence="1">Leaves</tissue>
    </source>
</reference>
<sequence>MSGVRAAISFSCIVYCSRGRALLLTVWRNTSPYAHHRPERGQLLDDTYVTIIAHSIGLFPDGDAHLRPLIEPTSLGLSTMWVMKPLKKFPIFRERFHTTDHHLYVLVPLTPDFPLVFPPPQPREAQVEEQLADLDTLPHPQPLPVPDLPQFPCHVVLDFGPRHTY</sequence>
<reference evidence="1" key="1">
    <citation type="journal article" date="2017" name="Nature">
        <title>The sunflower genome provides insights into oil metabolism, flowering and Asterid evolution.</title>
        <authorList>
            <person name="Badouin H."/>
            <person name="Gouzy J."/>
            <person name="Grassa C.J."/>
            <person name="Murat F."/>
            <person name="Staton S.E."/>
            <person name="Cottret L."/>
            <person name="Lelandais-Briere C."/>
            <person name="Owens G.L."/>
            <person name="Carrere S."/>
            <person name="Mayjonade B."/>
            <person name="Legrand L."/>
            <person name="Gill N."/>
            <person name="Kane N.C."/>
            <person name="Bowers J.E."/>
            <person name="Hubner S."/>
            <person name="Bellec A."/>
            <person name="Berard A."/>
            <person name="Berges H."/>
            <person name="Blanchet N."/>
            <person name="Boniface M.C."/>
            <person name="Brunel D."/>
            <person name="Catrice O."/>
            <person name="Chaidir N."/>
            <person name="Claudel C."/>
            <person name="Donnadieu C."/>
            <person name="Faraut T."/>
            <person name="Fievet G."/>
            <person name="Helmstetter N."/>
            <person name="King M."/>
            <person name="Knapp S.J."/>
            <person name="Lai Z."/>
            <person name="Le Paslier M.C."/>
            <person name="Lippi Y."/>
            <person name="Lorenzon L."/>
            <person name="Mandel J.R."/>
            <person name="Marage G."/>
            <person name="Marchand G."/>
            <person name="Marquand E."/>
            <person name="Bret-Mestries E."/>
            <person name="Morien E."/>
            <person name="Nambeesan S."/>
            <person name="Nguyen T."/>
            <person name="Pegot-Espagnet P."/>
            <person name="Pouilly N."/>
            <person name="Raftis F."/>
            <person name="Sallet E."/>
            <person name="Schiex T."/>
            <person name="Thomas J."/>
            <person name="Vandecasteele C."/>
            <person name="Vares D."/>
            <person name="Vear F."/>
            <person name="Vautrin S."/>
            <person name="Crespi M."/>
            <person name="Mangin B."/>
            <person name="Burke J.M."/>
            <person name="Salse J."/>
            <person name="Munos S."/>
            <person name="Vincourt P."/>
            <person name="Rieseberg L.H."/>
            <person name="Langlade N.B."/>
        </authorList>
    </citation>
    <scope>NUCLEOTIDE SEQUENCE</scope>
    <source>
        <tissue evidence="1">Leaves</tissue>
    </source>
</reference>
<comment type="caution">
    <text evidence="1">The sequence shown here is derived from an EMBL/GenBank/DDBJ whole genome shotgun (WGS) entry which is preliminary data.</text>
</comment>
<keyword evidence="2" id="KW-1185">Reference proteome</keyword>
<organism evidence="1 2">
    <name type="scientific">Helianthus annuus</name>
    <name type="common">Common sunflower</name>
    <dbReference type="NCBI Taxonomy" id="4232"/>
    <lineage>
        <taxon>Eukaryota</taxon>
        <taxon>Viridiplantae</taxon>
        <taxon>Streptophyta</taxon>
        <taxon>Embryophyta</taxon>
        <taxon>Tracheophyta</taxon>
        <taxon>Spermatophyta</taxon>
        <taxon>Magnoliopsida</taxon>
        <taxon>eudicotyledons</taxon>
        <taxon>Gunneridae</taxon>
        <taxon>Pentapetalae</taxon>
        <taxon>asterids</taxon>
        <taxon>campanulids</taxon>
        <taxon>Asterales</taxon>
        <taxon>Asteraceae</taxon>
        <taxon>Asteroideae</taxon>
        <taxon>Heliantheae alliance</taxon>
        <taxon>Heliantheae</taxon>
        <taxon>Helianthus</taxon>
    </lineage>
</organism>
<dbReference type="Proteomes" id="UP000215914">
    <property type="component" value="Unassembled WGS sequence"/>
</dbReference>
<protein>
    <submittedName>
        <fullName evidence="1">Uncharacterized protein</fullName>
    </submittedName>
</protein>
<evidence type="ECO:0000313" key="1">
    <source>
        <dbReference type="EMBL" id="KAF5784706.1"/>
    </source>
</evidence>
<gene>
    <name evidence="1" type="ORF">HanXRQr2_Chr10g0420071</name>
</gene>
<evidence type="ECO:0000313" key="2">
    <source>
        <dbReference type="Proteomes" id="UP000215914"/>
    </source>
</evidence>